<protein>
    <submittedName>
        <fullName evidence="2">Putative transposase</fullName>
    </submittedName>
</protein>
<name>A9DF33_9GAMM</name>
<comment type="caution">
    <text evidence="2">The sequence shown here is derived from an EMBL/GenBank/DDBJ whole genome shotgun (WGS) entry which is preliminary data.</text>
</comment>
<dbReference type="EMBL" id="ABIC01000028">
    <property type="protein sequence ID" value="EDP99968.1"/>
    <property type="molecule type" value="Genomic_DNA"/>
</dbReference>
<dbReference type="Proteomes" id="UP000005839">
    <property type="component" value="Unassembled WGS sequence"/>
</dbReference>
<evidence type="ECO:0000313" key="3">
    <source>
        <dbReference type="Proteomes" id="UP000005839"/>
    </source>
</evidence>
<proteinExistence type="predicted"/>
<reference evidence="2 3" key="1">
    <citation type="submission" date="2007-10" db="EMBL/GenBank/DDBJ databases">
        <authorList>
            <person name="Yayanos A."/>
            <person name="Ferriera S."/>
            <person name="Johnson J."/>
            <person name="Kravitz S."/>
            <person name="Halpern A."/>
            <person name="Remington K."/>
            <person name="Beeson K."/>
            <person name="Tran B."/>
            <person name="Rogers Y.-H."/>
            <person name="Friedman R."/>
            <person name="Venter J.C."/>
        </authorList>
    </citation>
    <scope>NUCLEOTIDE SEQUENCE [LARGE SCALE GENOMIC DNA]</scope>
    <source>
        <strain evidence="2 3">KT99</strain>
    </source>
</reference>
<evidence type="ECO:0000313" key="2">
    <source>
        <dbReference type="EMBL" id="EDP99968.1"/>
    </source>
</evidence>
<accession>A9DF33</accession>
<dbReference type="AlphaFoldDB" id="A9DF33"/>
<gene>
    <name evidence="1" type="ORF">KT99_00784</name>
    <name evidence="2" type="ORF">KT99_16786</name>
</gene>
<dbReference type="EMBL" id="ABIC01000078">
    <property type="protein sequence ID" value="EDP98705.1"/>
    <property type="molecule type" value="Genomic_DNA"/>
</dbReference>
<keyword evidence="3" id="KW-1185">Reference proteome</keyword>
<dbReference type="STRING" id="314608.KT99_00784"/>
<sequence length="104" mass="11443">MTSSSTISIKRVTYSVPSRLIGVTLLAHIFDDRVVLFYGHELTLTLARMHTQGATRGRSIDYHHVIHALAKKRNAFKASQIRDALIPKGGEGAVGTRAISRSIM</sequence>
<organism evidence="2 3">
    <name type="scientific">Shewanella benthica KT99</name>
    <dbReference type="NCBI Taxonomy" id="314608"/>
    <lineage>
        <taxon>Bacteria</taxon>
        <taxon>Pseudomonadati</taxon>
        <taxon>Pseudomonadota</taxon>
        <taxon>Gammaproteobacteria</taxon>
        <taxon>Alteromonadales</taxon>
        <taxon>Shewanellaceae</taxon>
        <taxon>Shewanella</taxon>
    </lineage>
</organism>
<evidence type="ECO:0000313" key="1">
    <source>
        <dbReference type="EMBL" id="EDP98705.1"/>
    </source>
</evidence>